<evidence type="ECO:0000256" key="1">
    <source>
        <dbReference type="SAM" id="Phobius"/>
    </source>
</evidence>
<protein>
    <submittedName>
        <fullName evidence="2">DUF1475 domain-containing protein</fullName>
    </submittedName>
</protein>
<dbReference type="PANTHER" id="PTHR36318">
    <property type="entry name" value="OS06G0581300 PROTEIN"/>
    <property type="match status" value="1"/>
</dbReference>
<dbReference type="Proteomes" id="UP001472866">
    <property type="component" value="Chromosome 05"/>
</dbReference>
<evidence type="ECO:0000313" key="3">
    <source>
        <dbReference type="Proteomes" id="UP001472866"/>
    </source>
</evidence>
<accession>A0AAX4P6F5</accession>
<keyword evidence="1" id="KW-1133">Transmembrane helix</keyword>
<dbReference type="AlphaFoldDB" id="A0AAX4P6F5"/>
<gene>
    <name evidence="2" type="ORF">HKI87_05g34630</name>
</gene>
<sequence>MKLFSVSALRYVMLLLCLGMGVTITYTCLTVGTPFDKKYLTGWMPATLVDFYVNVFVLLSWVWWKEDSWFSRLFWTAMLVCLGSFGTTLYVFVQLTLTPRPRTIQKLLLRREPGMADYSTAMAY</sequence>
<dbReference type="PANTHER" id="PTHR36318:SF3">
    <property type="entry name" value="OS06G0581300 PROTEIN"/>
    <property type="match status" value="1"/>
</dbReference>
<keyword evidence="1" id="KW-0472">Membrane</keyword>
<keyword evidence="1" id="KW-0812">Transmembrane</keyword>
<feature type="transmembrane region" description="Helical" evidence="1">
    <location>
        <begin position="70"/>
        <end position="93"/>
    </location>
</feature>
<name>A0AAX4P6F5_9CHLO</name>
<organism evidence="2 3">
    <name type="scientific">Chloropicon roscoffensis</name>
    <dbReference type="NCBI Taxonomy" id="1461544"/>
    <lineage>
        <taxon>Eukaryota</taxon>
        <taxon>Viridiplantae</taxon>
        <taxon>Chlorophyta</taxon>
        <taxon>Chloropicophyceae</taxon>
        <taxon>Chloropicales</taxon>
        <taxon>Chloropicaceae</taxon>
        <taxon>Chloropicon</taxon>
    </lineage>
</organism>
<feature type="transmembrane region" description="Helical" evidence="1">
    <location>
        <begin position="12"/>
        <end position="31"/>
    </location>
</feature>
<dbReference type="InterPro" id="IPR009943">
    <property type="entry name" value="DUF1475"/>
</dbReference>
<reference evidence="2 3" key="1">
    <citation type="submission" date="2024-03" db="EMBL/GenBank/DDBJ databases">
        <title>Complete genome sequence of the green alga Chloropicon roscoffensis RCC1871.</title>
        <authorList>
            <person name="Lemieux C."/>
            <person name="Pombert J.-F."/>
            <person name="Otis C."/>
            <person name="Turmel M."/>
        </authorList>
    </citation>
    <scope>NUCLEOTIDE SEQUENCE [LARGE SCALE GENOMIC DNA]</scope>
    <source>
        <strain evidence="2 3">RCC1871</strain>
    </source>
</reference>
<evidence type="ECO:0000313" key="2">
    <source>
        <dbReference type="EMBL" id="WZN61927.1"/>
    </source>
</evidence>
<dbReference type="Pfam" id="PF07343">
    <property type="entry name" value="DUF1475"/>
    <property type="match status" value="1"/>
</dbReference>
<proteinExistence type="predicted"/>
<keyword evidence="3" id="KW-1185">Reference proteome</keyword>
<feature type="transmembrane region" description="Helical" evidence="1">
    <location>
        <begin position="43"/>
        <end position="64"/>
    </location>
</feature>
<dbReference type="EMBL" id="CP151505">
    <property type="protein sequence ID" value="WZN61927.1"/>
    <property type="molecule type" value="Genomic_DNA"/>
</dbReference>